<dbReference type="InterPro" id="IPR006860">
    <property type="entry name" value="FecR"/>
</dbReference>
<dbReference type="InterPro" id="IPR032623">
    <property type="entry name" value="FecR_N"/>
</dbReference>
<keyword evidence="1" id="KW-1133">Transmembrane helix</keyword>
<evidence type="ECO:0000259" key="2">
    <source>
        <dbReference type="Pfam" id="PF04773"/>
    </source>
</evidence>
<evidence type="ECO:0000259" key="3">
    <source>
        <dbReference type="Pfam" id="PF16220"/>
    </source>
</evidence>
<dbReference type="PANTHER" id="PTHR30273">
    <property type="entry name" value="PERIPLASMIC SIGNAL SENSOR AND SIGMA FACTOR ACTIVATOR FECR-RELATED"/>
    <property type="match status" value="1"/>
</dbReference>
<comment type="caution">
    <text evidence="4">The sequence shown here is derived from an EMBL/GenBank/DDBJ whole genome shotgun (WGS) entry which is preliminary data.</text>
</comment>
<dbReference type="Proteomes" id="UP001589891">
    <property type="component" value="Unassembled WGS sequence"/>
</dbReference>
<dbReference type="EMBL" id="JBHLSS010000082">
    <property type="protein sequence ID" value="MFC0710527.1"/>
    <property type="molecule type" value="Genomic_DNA"/>
</dbReference>
<evidence type="ECO:0000313" key="5">
    <source>
        <dbReference type="Proteomes" id="UP001589891"/>
    </source>
</evidence>
<organism evidence="4 5">
    <name type="scientific">Azorhizophilus paspali</name>
    <name type="common">Azotobacter paspali</name>
    <dbReference type="NCBI Taxonomy" id="69963"/>
    <lineage>
        <taxon>Bacteria</taxon>
        <taxon>Pseudomonadati</taxon>
        <taxon>Pseudomonadota</taxon>
        <taxon>Gammaproteobacteria</taxon>
        <taxon>Pseudomonadales</taxon>
        <taxon>Pseudomonadaceae</taxon>
        <taxon>Azorhizophilus</taxon>
    </lineage>
</organism>
<dbReference type="RefSeq" id="WP_376946721.1">
    <property type="nucleotide sequence ID" value="NZ_CP171449.1"/>
</dbReference>
<keyword evidence="1" id="KW-0472">Membrane</keyword>
<dbReference type="PIRSF" id="PIRSF018266">
    <property type="entry name" value="FecR"/>
    <property type="match status" value="1"/>
</dbReference>
<evidence type="ECO:0000313" key="4">
    <source>
        <dbReference type="EMBL" id="MFC0710527.1"/>
    </source>
</evidence>
<feature type="domain" description="FecR N-terminal" evidence="3">
    <location>
        <begin position="16"/>
        <end position="55"/>
    </location>
</feature>
<dbReference type="Gene3D" id="2.60.120.1440">
    <property type="match status" value="1"/>
</dbReference>
<keyword evidence="1" id="KW-0812">Transmembrane</keyword>
<dbReference type="PANTHER" id="PTHR30273:SF2">
    <property type="entry name" value="PROTEIN FECR"/>
    <property type="match status" value="1"/>
</dbReference>
<dbReference type="Pfam" id="PF16220">
    <property type="entry name" value="DUF4880"/>
    <property type="match status" value="1"/>
</dbReference>
<gene>
    <name evidence="4" type="ORF">ACFFGX_13545</name>
</gene>
<feature type="domain" description="FecR protein" evidence="2">
    <location>
        <begin position="119"/>
        <end position="206"/>
    </location>
</feature>
<name>A0ABV6SLX3_AZOPA</name>
<evidence type="ECO:0000256" key="1">
    <source>
        <dbReference type="SAM" id="Phobius"/>
    </source>
</evidence>
<protein>
    <submittedName>
        <fullName evidence="4">FecR domain-containing protein</fullName>
    </submittedName>
</protein>
<accession>A0ABV6SLX3</accession>
<dbReference type="Pfam" id="PF04773">
    <property type="entry name" value="FecR"/>
    <property type="match status" value="1"/>
</dbReference>
<reference evidence="4 5" key="1">
    <citation type="submission" date="2024-09" db="EMBL/GenBank/DDBJ databases">
        <authorList>
            <person name="Sun Q."/>
            <person name="Mori K."/>
        </authorList>
    </citation>
    <scope>NUCLEOTIDE SEQUENCE [LARGE SCALE GENOMIC DNA]</scope>
    <source>
        <strain evidence="4 5">NCAIM B.01794</strain>
    </source>
</reference>
<dbReference type="InterPro" id="IPR012373">
    <property type="entry name" value="Ferrdict_sens_TM"/>
</dbReference>
<feature type="transmembrane region" description="Helical" evidence="1">
    <location>
        <begin position="86"/>
        <end position="104"/>
    </location>
</feature>
<sequence length="325" mass="36470">MTDHASSPLASDNLLDEAAYWCMRMHAEDCTNEERIAFERWLKTSPAHMREYQAMLDIWLVSEHLPVQAIAGDSVRTSPRRRSRRPALAAAALLLLSLGSLLGWQQGWLPDHIQRFHAEDGTREVILADGSRVHLNLDTTLWFVNFRDRRSVKLSEGEAFFEVQHDARHPFVVYAGKGSVTVTGTRFNVWKYADQVVVTLTEGSVKVHGDTEQPDQVTYLSPGLQARYGNDGELPQISTAKAEALAWREGKLVLDDLTLAEALPYINRYLDKPILLADQATADLRIGGIYDTRNIGQLVQVLPKVLPIYLSRNSDDATVIGSRPR</sequence>
<proteinExistence type="predicted"/>
<keyword evidence="5" id="KW-1185">Reference proteome</keyword>